<dbReference type="Gene3D" id="1.10.730.10">
    <property type="entry name" value="Isoleucyl-tRNA Synthetase, Domain 1"/>
    <property type="match status" value="1"/>
</dbReference>
<evidence type="ECO:0000256" key="15">
    <source>
        <dbReference type="SAM" id="MobiDB-lite"/>
    </source>
</evidence>
<comment type="subcellular location">
    <subcellularLocation>
        <location evidence="2">Cytoplasm</location>
    </subcellularLocation>
    <subcellularLocation>
        <location evidence="1">Mitochondrion</location>
    </subcellularLocation>
</comment>
<keyword evidence="9 14" id="KW-0648">Protein biosynthesis</keyword>
<dbReference type="STRING" id="906689.A0A2I0WNR8"/>
<feature type="region of interest" description="Disordered" evidence="15">
    <location>
        <begin position="146"/>
        <end position="219"/>
    </location>
</feature>
<dbReference type="NCBIfam" id="TIGR00422">
    <property type="entry name" value="valS"/>
    <property type="match status" value="1"/>
</dbReference>
<dbReference type="EC" id="6.1.1.9" evidence="4"/>
<dbReference type="Pfam" id="PF08264">
    <property type="entry name" value="Anticodon_1"/>
    <property type="match status" value="1"/>
</dbReference>
<dbReference type="GO" id="GO:0005524">
    <property type="term" value="F:ATP binding"/>
    <property type="evidence" value="ECO:0007669"/>
    <property type="project" value="UniProtKB-KW"/>
</dbReference>
<dbReference type="Pfam" id="PF00133">
    <property type="entry name" value="tRNA-synt_1"/>
    <property type="match status" value="1"/>
</dbReference>
<comment type="similarity">
    <text evidence="3 14">Belongs to the class-I aminoacyl-tRNA synthetase family.</text>
</comment>
<dbReference type="GO" id="GO:0009791">
    <property type="term" value="P:post-embryonic development"/>
    <property type="evidence" value="ECO:0007669"/>
    <property type="project" value="UniProtKB-ARBA"/>
</dbReference>
<dbReference type="Gene3D" id="3.40.50.620">
    <property type="entry name" value="HUPs"/>
    <property type="match status" value="2"/>
</dbReference>
<dbReference type="InterPro" id="IPR009008">
    <property type="entry name" value="Val/Leu/Ile-tRNA-synth_edit"/>
</dbReference>
<evidence type="ECO:0000256" key="2">
    <source>
        <dbReference type="ARBA" id="ARBA00004496"/>
    </source>
</evidence>
<dbReference type="InterPro" id="IPR037118">
    <property type="entry name" value="Val-tRNA_synth_C_sf"/>
</dbReference>
<dbReference type="InterPro" id="IPR009080">
    <property type="entry name" value="tRNAsynth_Ia_anticodon-bd"/>
</dbReference>
<proteinExistence type="inferred from homology"/>
<dbReference type="CDD" id="cd00817">
    <property type="entry name" value="ValRS_core"/>
    <property type="match status" value="1"/>
</dbReference>
<dbReference type="EMBL" id="KZ502519">
    <property type="protein sequence ID" value="PKU77298.1"/>
    <property type="molecule type" value="Genomic_DNA"/>
</dbReference>
<evidence type="ECO:0000256" key="10">
    <source>
        <dbReference type="ARBA" id="ARBA00023146"/>
    </source>
</evidence>
<reference evidence="18 19" key="1">
    <citation type="journal article" date="2016" name="Sci. Rep.">
        <title>The Dendrobium catenatum Lindl. genome sequence provides insights into polysaccharide synthase, floral development and adaptive evolution.</title>
        <authorList>
            <person name="Zhang G.Q."/>
            <person name="Xu Q."/>
            <person name="Bian C."/>
            <person name="Tsai W.C."/>
            <person name="Yeh C.M."/>
            <person name="Liu K.W."/>
            <person name="Yoshida K."/>
            <person name="Zhang L.S."/>
            <person name="Chang S.B."/>
            <person name="Chen F."/>
            <person name="Shi Y."/>
            <person name="Su Y.Y."/>
            <person name="Zhang Y.Q."/>
            <person name="Chen L.J."/>
            <person name="Yin Y."/>
            <person name="Lin M."/>
            <person name="Huang H."/>
            <person name="Deng H."/>
            <person name="Wang Z.W."/>
            <person name="Zhu S.L."/>
            <person name="Zhao X."/>
            <person name="Deng C."/>
            <person name="Niu S.C."/>
            <person name="Huang J."/>
            <person name="Wang M."/>
            <person name="Liu G.H."/>
            <person name="Yang H.J."/>
            <person name="Xiao X.J."/>
            <person name="Hsiao Y.Y."/>
            <person name="Wu W.L."/>
            <person name="Chen Y.Y."/>
            <person name="Mitsuda N."/>
            <person name="Ohme-Takagi M."/>
            <person name="Luo Y.B."/>
            <person name="Van de Peer Y."/>
            <person name="Liu Z.J."/>
        </authorList>
    </citation>
    <scope>NUCLEOTIDE SEQUENCE [LARGE SCALE GENOMIC DNA]</scope>
    <source>
        <tissue evidence="18">The whole plant</tissue>
    </source>
</reference>
<keyword evidence="7 14" id="KW-0547">Nucleotide-binding</keyword>
<dbReference type="PANTHER" id="PTHR11946:SF109">
    <property type="entry name" value="VALINE--TRNA LIGASE"/>
    <property type="match status" value="1"/>
</dbReference>
<dbReference type="NCBIfam" id="NF004349">
    <property type="entry name" value="PRK05729.1"/>
    <property type="match status" value="1"/>
</dbReference>
<dbReference type="Proteomes" id="UP000233837">
    <property type="component" value="Unassembled WGS sequence"/>
</dbReference>
<sequence>MKLHNGGDKNLSCCLHPNKLVVGVCSLCLKEKLLIVASKQEYNQYSSFRLQKKKISTVARKIPKFLKLSSFPSFFDLHRPKQDDNSSSSSSSQNSSILSLQDSFLSLKLDGRKGMVEHGKELKMLRWRKLIRYVFKLAQWSWPSKKGRKCHVGDEDPERKMKKEQKAKLKEEKKLKAAQKAEATKLQKANDGPKKVERKNRKKDAEEENPEDFVEPATPAGAKKLLSRQMAKQYNPSAVEKLWYAWWETSGFFIADAKSSKPPFVIVLPPPNVTGALHIGHGLTASIQDLIIRWRRMSGYNALWVPGMDHAGIATQVIVEKKLMRESKVTRHDLGREKFVSEVWKWKSEYGGTILNQERRLGASLDWSRECFTMDERRSMAVTEAFVKLYREGLIYRDYRLVNWDCTLRTAISDIEVDHKEIKEETFLKVPGYDFPVQFGVLTSFAYPLEGGLGEIIVATTRIETMLGDTAIAVHSKDERYKHLHGKFAVHPFNGRKIPIVCDDILVDPNFGTGAVKITPAHDPNDFEVGKRHNLEFINIFTDDGKININGGAEFEGMTRFKARVALIDALKEKGLYKGAQKNEMNLGFCSRSNDVVEPMIKPQWFVNCNTMAKVALDAVIDKENKKIEIIPEQYEQDWKRWLENIRDWCISRQLWWGHRIPAWYVTLEDDQLKDFGTYNDHWVVGRNEEEANLEAKRIFSGKKFKIAQDPDVLDTWFSSGIFPLTVLGWPDDTEDFRAFYPTSVLETGHDILFFWVARMVMLGMKLGGDVPFRKVYLHPMIRDAHGRKMSKSLGNVIDPLEVINGISLEGLHKRLEEGNLDPNELIIAKQGQVKDFPNGIAECGADALRFALISYTAQSDKINLDVLRVVGYRQWCNKLWNAIRFAMSKLGDNYSPSPNLVVDKMPSICKWILSVLNKAINKTVSSLETYKFSEASTAVYSWWQFQLCDVFIEAIKPYFFSDSTYVSEREASRDTLWICLDYGLRLLHPFMPFVTEELWQRLPQAREVHGKESIMISDYPSVVESWTSEQIESHMDIVLSIVLWENDVPPPGCAVDVVNEKLSVYLQLQGILDPEAERQKLRKKREEIQKLQTNLEQVMSSAGYKKAPQSVQDEDLRRLNTYLEELKIIAAADKDLDEMVIADK</sequence>
<feature type="domain" description="Aminoacyl-tRNA synthetase class Ia" evidence="16">
    <location>
        <begin position="243"/>
        <end position="865"/>
    </location>
</feature>
<gene>
    <name evidence="18" type="primary">VALRS</name>
    <name evidence="18" type="ORF">MA16_Dca016865</name>
</gene>
<feature type="domain" description="Methionyl/Valyl/Leucyl/Isoleucyl-tRNA synthetase anticodon-binding" evidence="17">
    <location>
        <begin position="911"/>
        <end position="1043"/>
    </location>
</feature>
<dbReference type="InterPro" id="IPR002303">
    <property type="entry name" value="Valyl-tRNA_ligase"/>
</dbReference>
<keyword evidence="6 14" id="KW-0436">Ligase</keyword>
<dbReference type="AlphaFoldDB" id="A0A2I0WNR8"/>
<dbReference type="GO" id="GO:0048608">
    <property type="term" value="P:reproductive structure development"/>
    <property type="evidence" value="ECO:0007669"/>
    <property type="project" value="UniProtKB-ARBA"/>
</dbReference>
<evidence type="ECO:0000256" key="14">
    <source>
        <dbReference type="RuleBase" id="RU363035"/>
    </source>
</evidence>
<evidence type="ECO:0000256" key="5">
    <source>
        <dbReference type="ARBA" id="ARBA00022490"/>
    </source>
</evidence>
<evidence type="ECO:0000256" key="7">
    <source>
        <dbReference type="ARBA" id="ARBA00022741"/>
    </source>
</evidence>
<protein>
    <recommendedName>
        <fullName evidence="12">Valine--tRNA ligase, mitochondrial</fullName>
        <ecNumber evidence="4">6.1.1.9</ecNumber>
    </recommendedName>
    <alternativeName>
        <fullName evidence="11">Valyl-tRNA synthetase</fullName>
    </alternativeName>
</protein>
<dbReference type="PROSITE" id="PS00178">
    <property type="entry name" value="AA_TRNA_LIGASE_I"/>
    <property type="match status" value="1"/>
</dbReference>
<evidence type="ECO:0000256" key="13">
    <source>
        <dbReference type="ARBA" id="ARBA00047552"/>
    </source>
</evidence>
<evidence type="ECO:0000256" key="9">
    <source>
        <dbReference type="ARBA" id="ARBA00022917"/>
    </source>
</evidence>
<dbReference type="CDD" id="cd07962">
    <property type="entry name" value="Anticodon_Ia_Val"/>
    <property type="match status" value="1"/>
</dbReference>
<organism evidence="18 19">
    <name type="scientific">Dendrobium catenatum</name>
    <dbReference type="NCBI Taxonomy" id="906689"/>
    <lineage>
        <taxon>Eukaryota</taxon>
        <taxon>Viridiplantae</taxon>
        <taxon>Streptophyta</taxon>
        <taxon>Embryophyta</taxon>
        <taxon>Tracheophyta</taxon>
        <taxon>Spermatophyta</taxon>
        <taxon>Magnoliopsida</taxon>
        <taxon>Liliopsida</taxon>
        <taxon>Asparagales</taxon>
        <taxon>Orchidaceae</taxon>
        <taxon>Epidendroideae</taxon>
        <taxon>Malaxideae</taxon>
        <taxon>Dendrobiinae</taxon>
        <taxon>Dendrobium</taxon>
    </lineage>
</organism>
<keyword evidence="10 14" id="KW-0030">Aminoacyl-tRNA synthetase</keyword>
<dbReference type="InterPro" id="IPR013155">
    <property type="entry name" value="M/V/L/I-tRNA-synth_anticd-bd"/>
</dbReference>
<dbReference type="SUPFAM" id="SSF50677">
    <property type="entry name" value="ValRS/IleRS/LeuRS editing domain"/>
    <property type="match status" value="1"/>
</dbReference>
<name>A0A2I0WNR8_9ASPA</name>
<dbReference type="FunFam" id="3.90.740.10:FF:000005">
    <property type="entry name" value="Valine--tRNA ligase, mitochondrial"/>
    <property type="match status" value="1"/>
</dbReference>
<comment type="catalytic activity">
    <reaction evidence="13">
        <text>tRNA(Val) + L-valine + ATP = L-valyl-tRNA(Val) + AMP + diphosphate</text>
        <dbReference type="Rhea" id="RHEA:10704"/>
        <dbReference type="Rhea" id="RHEA-COMP:9672"/>
        <dbReference type="Rhea" id="RHEA-COMP:9708"/>
        <dbReference type="ChEBI" id="CHEBI:30616"/>
        <dbReference type="ChEBI" id="CHEBI:33019"/>
        <dbReference type="ChEBI" id="CHEBI:57762"/>
        <dbReference type="ChEBI" id="CHEBI:78442"/>
        <dbReference type="ChEBI" id="CHEBI:78537"/>
        <dbReference type="ChEBI" id="CHEBI:456215"/>
        <dbReference type="EC" id="6.1.1.9"/>
    </reaction>
</comment>
<dbReference type="SUPFAM" id="SSF47323">
    <property type="entry name" value="Anticodon-binding domain of a subclass of class I aminoacyl-tRNA synthetases"/>
    <property type="match status" value="1"/>
</dbReference>
<dbReference type="InterPro" id="IPR014729">
    <property type="entry name" value="Rossmann-like_a/b/a_fold"/>
</dbReference>
<evidence type="ECO:0000256" key="8">
    <source>
        <dbReference type="ARBA" id="ARBA00022840"/>
    </source>
</evidence>
<feature type="compositionally biased region" description="Basic and acidic residues" evidence="15">
    <location>
        <begin position="151"/>
        <end position="175"/>
    </location>
</feature>
<dbReference type="GO" id="GO:0005739">
    <property type="term" value="C:mitochondrion"/>
    <property type="evidence" value="ECO:0007669"/>
    <property type="project" value="UniProtKB-SubCell"/>
</dbReference>
<evidence type="ECO:0000256" key="1">
    <source>
        <dbReference type="ARBA" id="ARBA00004173"/>
    </source>
</evidence>
<keyword evidence="5" id="KW-0963">Cytoplasm</keyword>
<evidence type="ECO:0000259" key="17">
    <source>
        <dbReference type="Pfam" id="PF08264"/>
    </source>
</evidence>
<dbReference type="Gene3D" id="3.90.740.10">
    <property type="entry name" value="Valyl/Leucyl/Isoleucyl-tRNA synthetase, editing domain"/>
    <property type="match status" value="1"/>
</dbReference>
<dbReference type="FunFam" id="3.40.50.620:FF:000078">
    <property type="entry name" value="Valine--tRNA ligase, mitochondrial"/>
    <property type="match status" value="1"/>
</dbReference>
<keyword evidence="8 14" id="KW-0067">ATP-binding</keyword>
<dbReference type="GO" id="GO:0002161">
    <property type="term" value="F:aminoacyl-tRNA deacylase activity"/>
    <property type="evidence" value="ECO:0007669"/>
    <property type="project" value="InterPro"/>
</dbReference>
<evidence type="ECO:0000256" key="6">
    <source>
        <dbReference type="ARBA" id="ARBA00022598"/>
    </source>
</evidence>
<dbReference type="PRINTS" id="PR00986">
    <property type="entry name" value="TRNASYNTHVAL"/>
</dbReference>
<evidence type="ECO:0000256" key="3">
    <source>
        <dbReference type="ARBA" id="ARBA00005594"/>
    </source>
</evidence>
<dbReference type="PANTHER" id="PTHR11946">
    <property type="entry name" value="VALYL-TRNA SYNTHETASES"/>
    <property type="match status" value="1"/>
</dbReference>
<dbReference type="SUPFAM" id="SSF52374">
    <property type="entry name" value="Nucleotidylyl transferase"/>
    <property type="match status" value="1"/>
</dbReference>
<dbReference type="GO" id="GO:0004832">
    <property type="term" value="F:valine-tRNA ligase activity"/>
    <property type="evidence" value="ECO:0007669"/>
    <property type="project" value="UniProtKB-EC"/>
</dbReference>
<keyword evidence="19" id="KW-1185">Reference proteome</keyword>
<evidence type="ECO:0000313" key="18">
    <source>
        <dbReference type="EMBL" id="PKU77298.1"/>
    </source>
</evidence>
<evidence type="ECO:0000256" key="11">
    <source>
        <dbReference type="ARBA" id="ARBA00029936"/>
    </source>
</evidence>
<feature type="compositionally biased region" description="Low complexity" evidence="15">
    <location>
        <begin position="178"/>
        <end position="189"/>
    </location>
</feature>
<dbReference type="FunFam" id="3.40.50.620:FF:000020">
    <property type="entry name" value="Valine--tRNA ligase, mitochondrial"/>
    <property type="match status" value="1"/>
</dbReference>
<evidence type="ECO:0000256" key="4">
    <source>
        <dbReference type="ARBA" id="ARBA00013169"/>
    </source>
</evidence>
<dbReference type="InterPro" id="IPR001412">
    <property type="entry name" value="aa-tRNA-synth_I_CS"/>
</dbReference>
<reference evidence="18 19" key="2">
    <citation type="journal article" date="2017" name="Nature">
        <title>The Apostasia genome and the evolution of orchids.</title>
        <authorList>
            <person name="Zhang G.Q."/>
            <person name="Liu K.W."/>
            <person name="Li Z."/>
            <person name="Lohaus R."/>
            <person name="Hsiao Y.Y."/>
            <person name="Niu S.C."/>
            <person name="Wang J.Y."/>
            <person name="Lin Y.C."/>
            <person name="Xu Q."/>
            <person name="Chen L.J."/>
            <person name="Yoshida K."/>
            <person name="Fujiwara S."/>
            <person name="Wang Z.W."/>
            <person name="Zhang Y.Q."/>
            <person name="Mitsuda N."/>
            <person name="Wang M."/>
            <person name="Liu G.H."/>
            <person name="Pecoraro L."/>
            <person name="Huang H.X."/>
            <person name="Xiao X.J."/>
            <person name="Lin M."/>
            <person name="Wu X.Y."/>
            <person name="Wu W.L."/>
            <person name="Chen Y.Y."/>
            <person name="Chang S.B."/>
            <person name="Sakamoto S."/>
            <person name="Ohme-Takagi M."/>
            <person name="Yagi M."/>
            <person name="Zeng S.J."/>
            <person name="Shen C.Y."/>
            <person name="Yeh C.M."/>
            <person name="Luo Y.B."/>
            <person name="Tsai W.C."/>
            <person name="Van de Peer Y."/>
            <person name="Liu Z.J."/>
        </authorList>
    </citation>
    <scope>NUCLEOTIDE SEQUENCE [LARGE SCALE GENOMIC DNA]</scope>
    <source>
        <tissue evidence="18">The whole plant</tissue>
    </source>
</reference>
<evidence type="ECO:0000259" key="16">
    <source>
        <dbReference type="Pfam" id="PF00133"/>
    </source>
</evidence>
<dbReference type="GO" id="GO:0006438">
    <property type="term" value="P:valyl-tRNA aminoacylation"/>
    <property type="evidence" value="ECO:0007669"/>
    <property type="project" value="InterPro"/>
</dbReference>
<dbReference type="HAMAP" id="MF_02004">
    <property type="entry name" value="Val_tRNA_synth_type1"/>
    <property type="match status" value="1"/>
</dbReference>
<dbReference type="Gene3D" id="1.10.287.380">
    <property type="entry name" value="Valyl-tRNA synthetase, C-terminal domain"/>
    <property type="match status" value="1"/>
</dbReference>
<evidence type="ECO:0000256" key="12">
    <source>
        <dbReference type="ARBA" id="ARBA00040837"/>
    </source>
</evidence>
<evidence type="ECO:0000313" key="19">
    <source>
        <dbReference type="Proteomes" id="UP000233837"/>
    </source>
</evidence>
<accession>A0A2I0WNR8</accession>
<dbReference type="FunFam" id="1.10.730.10:FF:000009">
    <property type="entry name" value="Valine--tRNA ligase, mitochondrial"/>
    <property type="match status" value="1"/>
</dbReference>
<dbReference type="InterPro" id="IPR033705">
    <property type="entry name" value="Anticodon_Ia_Val"/>
</dbReference>
<dbReference type="GO" id="GO:0005829">
    <property type="term" value="C:cytosol"/>
    <property type="evidence" value="ECO:0007669"/>
    <property type="project" value="TreeGrafter"/>
</dbReference>
<dbReference type="InterPro" id="IPR002300">
    <property type="entry name" value="aa-tRNA-synth_Ia"/>
</dbReference>